<accession>A0A2S1ZRD5</accession>
<evidence type="ECO:0000256" key="1">
    <source>
        <dbReference type="SAM" id="Coils"/>
    </source>
</evidence>
<organism evidence="2">
    <name type="scientific">Lettuce chordovirus 1</name>
    <dbReference type="NCBI Taxonomy" id="2200955"/>
    <lineage>
        <taxon>Viruses</taxon>
        <taxon>Riboviria</taxon>
        <taxon>Orthornavirae</taxon>
        <taxon>Kitrinoviricota</taxon>
        <taxon>Alsuviricetes</taxon>
        <taxon>Tymovirales</taxon>
        <taxon>Betaflexiviridae</taxon>
        <taxon>Trivirinae</taxon>
        <taxon>Chordovirus</taxon>
        <taxon>Chordovirus unilactucae</taxon>
    </lineage>
</organism>
<protein>
    <submittedName>
        <fullName evidence="2">Uncharacterized protein</fullName>
    </submittedName>
</protein>
<dbReference type="EMBL" id="MG208124">
    <property type="protein sequence ID" value="AWK28024.1"/>
    <property type="molecule type" value="Genomic_RNA"/>
</dbReference>
<name>A0A2S1ZRD5_9VIRU</name>
<evidence type="ECO:0000313" key="2">
    <source>
        <dbReference type="EMBL" id="AWK28024.1"/>
    </source>
</evidence>
<feature type="coiled-coil region" evidence="1">
    <location>
        <begin position="39"/>
        <end position="76"/>
    </location>
</feature>
<reference evidence="2" key="1">
    <citation type="journal article" date="2018" name="Arch. Virol.">
        <title>Complete genome sequence of lettuce chordovirus 1 isolated from cultivated lettuce in France.</title>
        <authorList>
            <person name="Svanella-Dumas L."/>
            <person name="Tausarmpopoulos Jr"/>
            <person name="Marais A."/>
            <person name="Theil S."/>
            <person name="Faure C."/>
            <person name="Gaudin J."/>
            <person name="Candresse T."/>
        </authorList>
    </citation>
    <scope>NUCLEOTIDE SEQUENCE</scope>
    <source>
        <strain evidence="2">P22</strain>
    </source>
</reference>
<proteinExistence type="predicted"/>
<sequence>MHRGSEAYNDLMSKLDNVISLLKSMNIYASHQSTMRSKFEENQINKERAKKKLNSLKLKKKKLKLKMRELENVSDENLIEMEFNAIKRGDKKLESRINKELENRGLFFPDDDDLFEDDEWK</sequence>
<keyword evidence="1" id="KW-0175">Coiled coil</keyword>